<evidence type="ECO:0000256" key="3">
    <source>
        <dbReference type="ARBA" id="ARBA00022898"/>
    </source>
</evidence>
<dbReference type="PANTHER" id="PTHR43525">
    <property type="entry name" value="PROTEIN MALY"/>
    <property type="match status" value="1"/>
</dbReference>
<gene>
    <name evidence="7" type="ORF">GGQ92_002968</name>
</gene>
<dbReference type="GO" id="GO:0030170">
    <property type="term" value="F:pyridoxal phosphate binding"/>
    <property type="evidence" value="ECO:0007669"/>
    <property type="project" value="InterPro"/>
</dbReference>
<dbReference type="Gene3D" id="3.40.640.10">
    <property type="entry name" value="Type I PLP-dependent aspartate aminotransferase-like (Major domain)"/>
    <property type="match status" value="1"/>
</dbReference>
<protein>
    <recommendedName>
        <fullName evidence="2">cysteine-S-conjugate beta-lyase</fullName>
        <ecNumber evidence="2">4.4.1.13</ecNumber>
    </recommendedName>
</protein>
<sequence length="390" mass="44251">MESKFDQHILRENTRSVKWDLVKTLYGADDILPMWVADMDFLVPEEVKKALIKRAAHGVFGYTFTDPALNKLVTSWLDERFQWKVSPASILYSPGVIPTLNMAIQAFTNIGDKILIQTPVYPPFHDSIRNNGREVVENPLILNGSKYEIDFDDMEAKIKEGVKAFVLCNPHNPVGRVWTKEELTKMAELCDQYDVFIISDEIHADIVYSGHHHIPIASLNTKLKNRTITCLSPTKTFNLAGLQVSYAVVEDEGIRKQLEKTFHKNGMHMINTMGITALEAAYQHGHAWLDDLVTYLETNVELVEYSFQNTEIRVIKPEGTYLVWLDFRSLGFTHDELKDWLVKSAKVALNDGITYGKEGEGFMRLNVAAPSSLVTQAVHRIKKALKKLAS</sequence>
<comment type="cofactor">
    <cofactor evidence="1">
        <name>pyridoxal 5'-phosphate</name>
        <dbReference type="ChEBI" id="CHEBI:597326"/>
    </cofactor>
</comment>
<dbReference type="Gene3D" id="3.90.1150.10">
    <property type="entry name" value="Aspartate Aminotransferase, domain 1"/>
    <property type="match status" value="1"/>
</dbReference>
<evidence type="ECO:0000259" key="6">
    <source>
        <dbReference type="Pfam" id="PF00155"/>
    </source>
</evidence>
<keyword evidence="8" id="KW-1185">Reference proteome</keyword>
<dbReference type="PANTHER" id="PTHR43525:SF1">
    <property type="entry name" value="PROTEIN MALY"/>
    <property type="match status" value="1"/>
</dbReference>
<evidence type="ECO:0000256" key="5">
    <source>
        <dbReference type="ARBA" id="ARBA00037974"/>
    </source>
</evidence>
<dbReference type="InterPro" id="IPR015422">
    <property type="entry name" value="PyrdxlP-dep_Trfase_small"/>
</dbReference>
<dbReference type="InterPro" id="IPR004839">
    <property type="entry name" value="Aminotransferase_I/II_large"/>
</dbReference>
<evidence type="ECO:0000256" key="1">
    <source>
        <dbReference type="ARBA" id="ARBA00001933"/>
    </source>
</evidence>
<evidence type="ECO:0000313" key="8">
    <source>
        <dbReference type="Proteomes" id="UP000572212"/>
    </source>
</evidence>
<dbReference type="InterPro" id="IPR015424">
    <property type="entry name" value="PyrdxlP-dep_Trfase"/>
</dbReference>
<proteinExistence type="inferred from homology"/>
<keyword evidence="4 7" id="KW-0456">Lyase</keyword>
<dbReference type="NCBIfam" id="TIGR04350">
    <property type="entry name" value="C_S_lyase_PatB"/>
    <property type="match status" value="1"/>
</dbReference>
<name>A0A841RQN9_9BACI</name>
<dbReference type="CDD" id="cd00609">
    <property type="entry name" value="AAT_like"/>
    <property type="match status" value="1"/>
</dbReference>
<comment type="caution">
    <text evidence="7">The sequence shown here is derived from an EMBL/GenBank/DDBJ whole genome shotgun (WGS) entry which is preliminary data.</text>
</comment>
<dbReference type="GO" id="GO:0047804">
    <property type="term" value="F:cysteine-S-conjugate beta-lyase activity"/>
    <property type="evidence" value="ECO:0007669"/>
    <property type="project" value="UniProtKB-EC"/>
</dbReference>
<keyword evidence="3" id="KW-0663">Pyridoxal phosphate</keyword>
<dbReference type="AlphaFoldDB" id="A0A841RQN9"/>
<dbReference type="SUPFAM" id="SSF53383">
    <property type="entry name" value="PLP-dependent transferases"/>
    <property type="match status" value="1"/>
</dbReference>
<dbReference type="RefSeq" id="WP_184250623.1">
    <property type="nucleotide sequence ID" value="NZ_BAAACU010000035.1"/>
</dbReference>
<dbReference type="Proteomes" id="UP000572212">
    <property type="component" value="Unassembled WGS sequence"/>
</dbReference>
<dbReference type="InterPro" id="IPR027619">
    <property type="entry name" value="C-S_lyase_PatB-like"/>
</dbReference>
<dbReference type="EC" id="4.4.1.13" evidence="2"/>
<accession>A0A841RQN9</accession>
<reference evidence="7 8" key="1">
    <citation type="submission" date="2020-08" db="EMBL/GenBank/DDBJ databases">
        <title>Genomic Encyclopedia of Type Strains, Phase IV (KMG-IV): sequencing the most valuable type-strain genomes for metagenomic binning, comparative biology and taxonomic classification.</title>
        <authorList>
            <person name="Goeker M."/>
        </authorList>
    </citation>
    <scope>NUCLEOTIDE SEQUENCE [LARGE SCALE GENOMIC DNA]</scope>
    <source>
        <strain evidence="7 8">DSM 11805</strain>
    </source>
</reference>
<evidence type="ECO:0000256" key="2">
    <source>
        <dbReference type="ARBA" id="ARBA00012224"/>
    </source>
</evidence>
<feature type="domain" description="Aminotransferase class I/classII large" evidence="6">
    <location>
        <begin position="36"/>
        <end position="381"/>
    </location>
</feature>
<dbReference type="InterPro" id="IPR051798">
    <property type="entry name" value="Class-II_PLP-Dep_Aminotrans"/>
</dbReference>
<evidence type="ECO:0000313" key="7">
    <source>
        <dbReference type="EMBL" id="MBB6514147.1"/>
    </source>
</evidence>
<dbReference type="Pfam" id="PF00155">
    <property type="entry name" value="Aminotran_1_2"/>
    <property type="match status" value="1"/>
</dbReference>
<dbReference type="EMBL" id="JACHON010000024">
    <property type="protein sequence ID" value="MBB6514147.1"/>
    <property type="molecule type" value="Genomic_DNA"/>
</dbReference>
<evidence type="ECO:0000256" key="4">
    <source>
        <dbReference type="ARBA" id="ARBA00023239"/>
    </source>
</evidence>
<dbReference type="InterPro" id="IPR015421">
    <property type="entry name" value="PyrdxlP-dep_Trfase_major"/>
</dbReference>
<comment type="similarity">
    <text evidence="5">Belongs to the class-II pyridoxal-phosphate-dependent aminotransferase family. MalY/PatB cystathionine beta-lyase subfamily.</text>
</comment>
<organism evidence="7 8">
    <name type="scientific">Gracilibacillus halotolerans</name>
    <dbReference type="NCBI Taxonomy" id="74386"/>
    <lineage>
        <taxon>Bacteria</taxon>
        <taxon>Bacillati</taxon>
        <taxon>Bacillota</taxon>
        <taxon>Bacilli</taxon>
        <taxon>Bacillales</taxon>
        <taxon>Bacillaceae</taxon>
        <taxon>Gracilibacillus</taxon>
    </lineage>
</organism>